<evidence type="ECO:0000259" key="1">
    <source>
        <dbReference type="Pfam" id="PF06983"/>
    </source>
</evidence>
<dbReference type="InterPro" id="IPR029068">
    <property type="entry name" value="Glyas_Bleomycin-R_OHBP_Dase"/>
</dbReference>
<dbReference type="PANTHER" id="PTHR33990">
    <property type="entry name" value="PROTEIN YJDN-RELATED"/>
    <property type="match status" value="1"/>
</dbReference>
<reference evidence="2 3" key="1">
    <citation type="submission" date="2017-06" db="EMBL/GenBank/DDBJ databases">
        <title>the draft geome sequence of Illustriluteabacillus marina B3227.</title>
        <authorList>
            <person name="He R.-H."/>
            <person name="Du Z.-J."/>
        </authorList>
    </citation>
    <scope>NUCLEOTIDE SEQUENCE [LARGE SCALE GENOMIC DNA]</scope>
    <source>
        <strain evidence="2 3">B3227</strain>
    </source>
</reference>
<dbReference type="Pfam" id="PF06983">
    <property type="entry name" value="3-dmu-9_3-mt"/>
    <property type="match status" value="1"/>
</dbReference>
<dbReference type="Gene3D" id="3.10.180.10">
    <property type="entry name" value="2,3-Dihydroxybiphenyl 1,2-Dioxygenase, domain 1"/>
    <property type="match status" value="1"/>
</dbReference>
<proteinExistence type="predicted"/>
<evidence type="ECO:0000313" key="2">
    <source>
        <dbReference type="EMBL" id="PKR77689.1"/>
    </source>
</evidence>
<organism evidence="2 3">
    <name type="scientific">Halalkalibacillus sediminis</name>
    <dbReference type="NCBI Taxonomy" id="2018042"/>
    <lineage>
        <taxon>Bacteria</taxon>
        <taxon>Bacillati</taxon>
        <taxon>Bacillota</taxon>
        <taxon>Bacilli</taxon>
        <taxon>Bacillales</taxon>
        <taxon>Bacillaceae</taxon>
        <taxon>Halalkalibacillus</taxon>
    </lineage>
</organism>
<protein>
    <recommendedName>
        <fullName evidence="1">PhnB-like domain-containing protein</fullName>
    </recommendedName>
</protein>
<dbReference type="OrthoDB" id="9795306at2"/>
<dbReference type="InterPro" id="IPR028973">
    <property type="entry name" value="PhnB-like"/>
</dbReference>
<dbReference type="SUPFAM" id="SSF54593">
    <property type="entry name" value="Glyoxalase/Bleomycin resistance protein/Dihydroxybiphenyl dioxygenase"/>
    <property type="match status" value="1"/>
</dbReference>
<accession>A0A2I0QTQ0</accession>
<feature type="domain" description="PhnB-like" evidence="1">
    <location>
        <begin position="5"/>
        <end position="134"/>
    </location>
</feature>
<dbReference type="CDD" id="cd06588">
    <property type="entry name" value="PhnB_like"/>
    <property type="match status" value="1"/>
</dbReference>
<gene>
    <name evidence="2" type="ORF">CEY16_07080</name>
</gene>
<keyword evidence="3" id="KW-1185">Reference proteome</keyword>
<dbReference type="PANTHER" id="PTHR33990:SF1">
    <property type="entry name" value="PROTEIN YJDN"/>
    <property type="match status" value="1"/>
</dbReference>
<sequence>MIHSVNPYLIFEGNGKEAALFYEEVLGAERIGMQMMSELPQSEYGPFCDGEDQLLHAHLRIGQTDLMLTDGQPGERLAVGNNVTVAVAADDREEARQLFDRLAEGGEELMALQETFFSPAYGQVTDRYGVTWHVSTHAQKEESIDEVNL</sequence>
<dbReference type="AlphaFoldDB" id="A0A2I0QTQ0"/>
<dbReference type="RefSeq" id="WP_101331297.1">
    <property type="nucleotide sequence ID" value="NZ_PJNH01000002.1"/>
</dbReference>
<comment type="caution">
    <text evidence="2">The sequence shown here is derived from an EMBL/GenBank/DDBJ whole genome shotgun (WGS) entry which is preliminary data.</text>
</comment>
<name>A0A2I0QTQ0_9BACI</name>
<evidence type="ECO:0000313" key="3">
    <source>
        <dbReference type="Proteomes" id="UP000243524"/>
    </source>
</evidence>
<dbReference type="EMBL" id="PJNH01000002">
    <property type="protein sequence ID" value="PKR77689.1"/>
    <property type="molecule type" value="Genomic_DNA"/>
</dbReference>
<dbReference type="Proteomes" id="UP000243524">
    <property type="component" value="Unassembled WGS sequence"/>
</dbReference>